<dbReference type="Proteomes" id="UP001175261">
    <property type="component" value="Unassembled WGS sequence"/>
</dbReference>
<dbReference type="Pfam" id="PF00106">
    <property type="entry name" value="adh_short"/>
    <property type="match status" value="1"/>
</dbReference>
<dbReference type="PRINTS" id="PR00081">
    <property type="entry name" value="GDHRDH"/>
</dbReference>
<evidence type="ECO:0000256" key="2">
    <source>
        <dbReference type="ARBA" id="ARBA00022857"/>
    </source>
</evidence>
<comment type="similarity">
    <text evidence="1">Belongs to the short-chain dehydrogenases/reductases (SDR) family.</text>
</comment>
<evidence type="ECO:0000256" key="3">
    <source>
        <dbReference type="ARBA" id="ARBA00023002"/>
    </source>
</evidence>
<dbReference type="PROSITE" id="PS00061">
    <property type="entry name" value="ADH_SHORT"/>
    <property type="match status" value="1"/>
</dbReference>
<dbReference type="Gene3D" id="3.40.50.720">
    <property type="entry name" value="NAD(P)-binding Rossmann-like Domain"/>
    <property type="match status" value="1"/>
</dbReference>
<evidence type="ECO:0000256" key="1">
    <source>
        <dbReference type="ARBA" id="ARBA00006484"/>
    </source>
</evidence>
<reference evidence="4" key="1">
    <citation type="submission" date="2022-10" db="EMBL/GenBank/DDBJ databases">
        <title>Determination and structural analysis of whole genome sequence of Sarocladium strictum F4-1.</title>
        <authorList>
            <person name="Hu L."/>
            <person name="Jiang Y."/>
        </authorList>
    </citation>
    <scope>NUCLEOTIDE SEQUENCE</scope>
    <source>
        <strain evidence="4">F4-1</strain>
    </source>
</reference>
<dbReference type="InterPro" id="IPR020904">
    <property type="entry name" value="Sc_DH/Rdtase_CS"/>
</dbReference>
<dbReference type="InterPro" id="IPR036291">
    <property type="entry name" value="NAD(P)-bd_dom_sf"/>
</dbReference>
<dbReference type="SUPFAM" id="SSF51735">
    <property type="entry name" value="NAD(P)-binding Rossmann-fold domains"/>
    <property type="match status" value="1"/>
</dbReference>
<keyword evidence="3" id="KW-0560">Oxidoreductase</keyword>
<name>A0AA39GG75_SARSR</name>
<sequence>MDHFLESASKLALDHVSHRRATYGALLSALALSSGLSWINRYLSAEALNHGTPADFDWASEVVLVTGGAGGIGGEIVQALARRGTTVVVLDVMDLTYTALPNVHFYPCDITKPEALKDVAKRITHDVGSPTVIVANAGICRGKALLDESEQDVELTFGVNTLGLLWTVKTFLPSLVERNHGHLLLVASATGYLTTARSIDYCASKAAAISIYEGLHSEVKHVYKAPAVRVSCVSPSLVKTRMFKGFKPIPGMVGSGMRLSYVAEQITDILYSGKAQNVVLSKWALPPGVMRVMPEWMRVRIQDRSASSLSELEPHNPMAAKL</sequence>
<dbReference type="PANTHER" id="PTHR24322">
    <property type="entry name" value="PKSB"/>
    <property type="match status" value="1"/>
</dbReference>
<evidence type="ECO:0000313" key="4">
    <source>
        <dbReference type="EMBL" id="KAK0386384.1"/>
    </source>
</evidence>
<proteinExistence type="inferred from homology"/>
<organism evidence="4 5">
    <name type="scientific">Sarocladium strictum</name>
    <name type="common">Black bundle disease fungus</name>
    <name type="synonym">Acremonium strictum</name>
    <dbReference type="NCBI Taxonomy" id="5046"/>
    <lineage>
        <taxon>Eukaryota</taxon>
        <taxon>Fungi</taxon>
        <taxon>Dikarya</taxon>
        <taxon>Ascomycota</taxon>
        <taxon>Pezizomycotina</taxon>
        <taxon>Sordariomycetes</taxon>
        <taxon>Hypocreomycetidae</taxon>
        <taxon>Hypocreales</taxon>
        <taxon>Sarocladiaceae</taxon>
        <taxon>Sarocladium</taxon>
    </lineage>
</organism>
<dbReference type="PANTHER" id="PTHR24322:SF736">
    <property type="entry name" value="RETINOL DEHYDROGENASE 10"/>
    <property type="match status" value="1"/>
</dbReference>
<dbReference type="InterPro" id="IPR002347">
    <property type="entry name" value="SDR_fam"/>
</dbReference>
<evidence type="ECO:0000313" key="5">
    <source>
        <dbReference type="Proteomes" id="UP001175261"/>
    </source>
</evidence>
<keyword evidence="2" id="KW-0521">NADP</keyword>
<dbReference type="AlphaFoldDB" id="A0AA39GG75"/>
<dbReference type="GO" id="GO:0016616">
    <property type="term" value="F:oxidoreductase activity, acting on the CH-OH group of donors, NAD or NADP as acceptor"/>
    <property type="evidence" value="ECO:0007669"/>
    <property type="project" value="TreeGrafter"/>
</dbReference>
<dbReference type="EMBL" id="JAPDFR010000005">
    <property type="protein sequence ID" value="KAK0386384.1"/>
    <property type="molecule type" value="Genomic_DNA"/>
</dbReference>
<keyword evidence="5" id="KW-1185">Reference proteome</keyword>
<comment type="caution">
    <text evidence="4">The sequence shown here is derived from an EMBL/GenBank/DDBJ whole genome shotgun (WGS) entry which is preliminary data.</text>
</comment>
<accession>A0AA39GG75</accession>
<protein>
    <submittedName>
        <fullName evidence="4">Uncharacterized protein</fullName>
    </submittedName>
</protein>
<gene>
    <name evidence="4" type="ORF">NLU13_6221</name>
</gene>